<dbReference type="EMBL" id="JXNT01000023">
    <property type="protein sequence ID" value="ODM14620.1"/>
    <property type="molecule type" value="Genomic_DNA"/>
</dbReference>
<organism evidence="1 2">
    <name type="scientific">Aspergillus cristatus</name>
    <name type="common">Chinese Fuzhuan brick tea-fermentation fungus</name>
    <name type="synonym">Eurotium cristatum</name>
    <dbReference type="NCBI Taxonomy" id="573508"/>
    <lineage>
        <taxon>Eukaryota</taxon>
        <taxon>Fungi</taxon>
        <taxon>Dikarya</taxon>
        <taxon>Ascomycota</taxon>
        <taxon>Pezizomycotina</taxon>
        <taxon>Eurotiomycetes</taxon>
        <taxon>Eurotiomycetidae</taxon>
        <taxon>Eurotiales</taxon>
        <taxon>Aspergillaceae</taxon>
        <taxon>Aspergillus</taxon>
        <taxon>Aspergillus subgen. Aspergillus</taxon>
    </lineage>
</organism>
<dbReference type="STRING" id="573508.A0A1E3B0Z3"/>
<evidence type="ECO:0000313" key="1">
    <source>
        <dbReference type="EMBL" id="ODM14620.1"/>
    </source>
</evidence>
<sequence>MWPVFLHYFELGKDIWELDDSGEGGWDEDNTLLDMALPVAAMLEGAKEREGFISGFDGARDTWEEDIEIYAPGYLKMEAGGNDADYDHGQLINPEYAPNVRQERYQEQANAGA</sequence>
<dbReference type="AlphaFoldDB" id="A0A1E3B0Z3"/>
<name>A0A1E3B0Z3_ASPCR</name>
<gene>
    <name evidence="1" type="ORF">SI65_09965</name>
</gene>
<proteinExistence type="predicted"/>
<evidence type="ECO:0000313" key="2">
    <source>
        <dbReference type="Proteomes" id="UP000094569"/>
    </source>
</evidence>
<dbReference type="Proteomes" id="UP000094569">
    <property type="component" value="Unassembled WGS sequence"/>
</dbReference>
<keyword evidence="2" id="KW-1185">Reference proteome</keyword>
<dbReference type="VEuPathDB" id="FungiDB:SI65_09965"/>
<comment type="caution">
    <text evidence="1">The sequence shown here is derived from an EMBL/GenBank/DDBJ whole genome shotgun (WGS) entry which is preliminary data.</text>
</comment>
<accession>A0A1E3B0Z3</accession>
<reference evidence="1 2" key="1">
    <citation type="journal article" date="2016" name="BMC Genomics">
        <title>Comparative genomic and transcriptomic analyses of the Fuzhuan brick tea-fermentation fungus Aspergillus cristatus.</title>
        <authorList>
            <person name="Ge Y."/>
            <person name="Wang Y."/>
            <person name="Liu Y."/>
            <person name="Tan Y."/>
            <person name="Ren X."/>
            <person name="Zhang X."/>
            <person name="Hyde K.D."/>
            <person name="Liu Y."/>
            <person name="Liu Z."/>
        </authorList>
    </citation>
    <scope>NUCLEOTIDE SEQUENCE [LARGE SCALE GENOMIC DNA]</scope>
    <source>
        <strain evidence="1 2">GZAAS20.1005</strain>
    </source>
</reference>
<dbReference type="OrthoDB" id="5396831at2759"/>
<protein>
    <submittedName>
        <fullName evidence="1">Uncharacterized protein</fullName>
    </submittedName>
</protein>